<sequence length="57" mass="5625">MTGQNGNGAVVWRVLLLLGVLVNGIGLVAGIPLLPLVGAPLAIAGLVGLLAARRKAS</sequence>
<dbReference type="RefSeq" id="WP_181320371.1">
    <property type="nucleotide sequence ID" value="NZ_PYAX01000008.1"/>
</dbReference>
<protein>
    <submittedName>
        <fullName evidence="2">Uncharacterized protein</fullName>
    </submittedName>
</protein>
<organism evidence="2 3">
    <name type="scientific">Saccharothrix carnea</name>
    <dbReference type="NCBI Taxonomy" id="1280637"/>
    <lineage>
        <taxon>Bacteria</taxon>
        <taxon>Bacillati</taxon>
        <taxon>Actinomycetota</taxon>
        <taxon>Actinomycetes</taxon>
        <taxon>Pseudonocardiales</taxon>
        <taxon>Pseudonocardiaceae</taxon>
        <taxon>Saccharothrix</taxon>
    </lineage>
</organism>
<name>A0A2P8I609_SACCR</name>
<keyword evidence="3" id="KW-1185">Reference proteome</keyword>
<evidence type="ECO:0000313" key="2">
    <source>
        <dbReference type="EMBL" id="PSL53909.1"/>
    </source>
</evidence>
<feature type="transmembrane region" description="Helical" evidence="1">
    <location>
        <begin position="33"/>
        <end position="52"/>
    </location>
</feature>
<feature type="transmembrane region" description="Helical" evidence="1">
    <location>
        <begin position="9"/>
        <end position="27"/>
    </location>
</feature>
<accession>A0A2P8I609</accession>
<gene>
    <name evidence="2" type="ORF">B0I31_108356</name>
</gene>
<keyword evidence="1" id="KW-0812">Transmembrane</keyword>
<keyword evidence="1" id="KW-0472">Membrane</keyword>
<dbReference type="EMBL" id="PYAX01000008">
    <property type="protein sequence ID" value="PSL53909.1"/>
    <property type="molecule type" value="Genomic_DNA"/>
</dbReference>
<dbReference type="AlphaFoldDB" id="A0A2P8I609"/>
<evidence type="ECO:0000313" key="3">
    <source>
        <dbReference type="Proteomes" id="UP000241118"/>
    </source>
</evidence>
<evidence type="ECO:0000256" key="1">
    <source>
        <dbReference type="SAM" id="Phobius"/>
    </source>
</evidence>
<dbReference type="Proteomes" id="UP000241118">
    <property type="component" value="Unassembled WGS sequence"/>
</dbReference>
<proteinExistence type="predicted"/>
<reference evidence="2 3" key="1">
    <citation type="submission" date="2018-03" db="EMBL/GenBank/DDBJ databases">
        <title>Genomic Encyclopedia of Type Strains, Phase III (KMG-III): the genomes of soil and plant-associated and newly described type strains.</title>
        <authorList>
            <person name="Whitman W."/>
        </authorList>
    </citation>
    <scope>NUCLEOTIDE SEQUENCE [LARGE SCALE GENOMIC DNA]</scope>
    <source>
        <strain evidence="2 3">CGMCC 4.7097</strain>
    </source>
</reference>
<keyword evidence="1" id="KW-1133">Transmembrane helix</keyword>
<comment type="caution">
    <text evidence="2">The sequence shown here is derived from an EMBL/GenBank/DDBJ whole genome shotgun (WGS) entry which is preliminary data.</text>
</comment>